<evidence type="ECO:0000313" key="3">
    <source>
        <dbReference type="EMBL" id="EPX58504.1"/>
    </source>
</evidence>
<dbReference type="Gene3D" id="3.40.50.1820">
    <property type="entry name" value="alpha/beta hydrolase"/>
    <property type="match status" value="1"/>
</dbReference>
<dbReference type="GO" id="GO:0052689">
    <property type="term" value="F:carboxylic ester hydrolase activity"/>
    <property type="evidence" value="ECO:0007669"/>
    <property type="project" value="UniProtKB-ARBA"/>
</dbReference>
<accession>S9QB01</accession>
<organism evidence="3 4">
    <name type="scientific">Cystobacter fuscus (strain ATCC 25194 / DSM 2262 / NBRC 100088 / M29)</name>
    <dbReference type="NCBI Taxonomy" id="1242864"/>
    <lineage>
        <taxon>Bacteria</taxon>
        <taxon>Pseudomonadati</taxon>
        <taxon>Myxococcota</taxon>
        <taxon>Myxococcia</taxon>
        <taxon>Myxococcales</taxon>
        <taxon>Cystobacterineae</taxon>
        <taxon>Archangiaceae</taxon>
        <taxon>Cystobacter</taxon>
    </lineage>
</organism>
<dbReference type="EMBL" id="ANAH02000024">
    <property type="protein sequence ID" value="EPX58504.1"/>
    <property type="molecule type" value="Genomic_DNA"/>
</dbReference>
<sequence length="245" mass="26467">MGHQGDFLHGGKMRTLSAHAHPGHRHGRGARTEMPDIETPGGQASLEPRPFTLPTKRGPVDVLLYDSPGAKAGVLLAGGVGGGFDTPALRLYPRLGEELLKHGLSTLRLRYRHPTDLTESVQDVLAGVDFLVERGLERIALVGHSFGGAVMIRAGVRSAWVKTVVGLAPQSYGTEPVPELHPRSLLLVHGTSDTVLPPRCSQSIHERARGHKELELIPGAGHVLNEAAEPVFTRVRDWLVHELRG</sequence>
<name>S9QB01_CYSF2</name>
<dbReference type="InterPro" id="IPR029058">
    <property type="entry name" value="AB_hydrolase_fold"/>
</dbReference>
<dbReference type="PANTHER" id="PTHR22946:SF9">
    <property type="entry name" value="POLYKETIDE TRANSFERASE AF380"/>
    <property type="match status" value="1"/>
</dbReference>
<gene>
    <name evidence="3" type="ORF">D187_003976</name>
</gene>
<evidence type="ECO:0008006" key="5">
    <source>
        <dbReference type="Google" id="ProtNLM"/>
    </source>
</evidence>
<dbReference type="eggNOG" id="COG1073">
    <property type="taxonomic scope" value="Bacteria"/>
</dbReference>
<protein>
    <recommendedName>
        <fullName evidence="5">Dienelactone hydrolase domain-containing protein</fullName>
    </recommendedName>
</protein>
<reference evidence="3" key="1">
    <citation type="submission" date="2013-05" db="EMBL/GenBank/DDBJ databases">
        <title>Genome assembly of Cystobacter fuscus DSM 2262.</title>
        <authorList>
            <person name="Sharma G."/>
            <person name="Khatri I."/>
            <person name="Kaur C."/>
            <person name="Mayilraj S."/>
            <person name="Subramanian S."/>
        </authorList>
    </citation>
    <scope>NUCLEOTIDE SEQUENCE [LARGE SCALE GENOMIC DNA]</scope>
    <source>
        <strain evidence="3">DSM 2262</strain>
    </source>
</reference>
<dbReference type="Proteomes" id="UP000011682">
    <property type="component" value="Unassembled WGS sequence"/>
</dbReference>
<dbReference type="SUPFAM" id="SSF53474">
    <property type="entry name" value="alpha/beta-Hydrolases"/>
    <property type="match status" value="1"/>
</dbReference>
<keyword evidence="1" id="KW-0378">Hydrolase</keyword>
<dbReference type="AlphaFoldDB" id="S9QB01"/>
<comment type="caution">
    <text evidence="3">The sequence shown here is derived from an EMBL/GenBank/DDBJ whole genome shotgun (WGS) entry which is preliminary data.</text>
</comment>
<feature type="region of interest" description="Disordered" evidence="2">
    <location>
        <begin position="17"/>
        <end position="52"/>
    </location>
</feature>
<proteinExistence type="predicted"/>
<evidence type="ECO:0000256" key="1">
    <source>
        <dbReference type="ARBA" id="ARBA00022801"/>
    </source>
</evidence>
<dbReference type="InterPro" id="IPR050261">
    <property type="entry name" value="FrsA_esterase"/>
</dbReference>
<dbReference type="PANTHER" id="PTHR22946">
    <property type="entry name" value="DIENELACTONE HYDROLASE DOMAIN-CONTAINING PROTEIN-RELATED"/>
    <property type="match status" value="1"/>
</dbReference>
<evidence type="ECO:0000256" key="2">
    <source>
        <dbReference type="SAM" id="MobiDB-lite"/>
    </source>
</evidence>
<evidence type="ECO:0000313" key="4">
    <source>
        <dbReference type="Proteomes" id="UP000011682"/>
    </source>
</evidence>
<keyword evidence="4" id="KW-1185">Reference proteome</keyword>